<dbReference type="Proteomes" id="UP000254346">
    <property type="component" value="Unassembled WGS sequence"/>
</dbReference>
<dbReference type="PANTHER" id="PTHR30627:SF2">
    <property type="entry name" value="PEPTIDOGLYCAN D,D-TRANSPEPTIDASE MRDA"/>
    <property type="match status" value="1"/>
</dbReference>
<dbReference type="GO" id="GO:0005886">
    <property type="term" value="C:plasma membrane"/>
    <property type="evidence" value="ECO:0007669"/>
    <property type="project" value="TreeGrafter"/>
</dbReference>
<feature type="region of interest" description="Disordered" evidence="1">
    <location>
        <begin position="128"/>
        <end position="149"/>
    </location>
</feature>
<dbReference type="Gene3D" id="3.40.710.10">
    <property type="entry name" value="DD-peptidase/beta-lactamase superfamily"/>
    <property type="match status" value="1"/>
</dbReference>
<dbReference type="EC" id="2.4.1.129" evidence="3"/>
<dbReference type="SUPFAM" id="SSF56601">
    <property type="entry name" value="beta-lactamase/transpeptidase-like"/>
    <property type="match status" value="1"/>
</dbReference>
<dbReference type="Pfam" id="PF00905">
    <property type="entry name" value="Transpeptidase"/>
    <property type="match status" value="1"/>
</dbReference>
<keyword evidence="3" id="KW-0808">Transferase</keyword>
<evidence type="ECO:0000256" key="1">
    <source>
        <dbReference type="SAM" id="MobiDB-lite"/>
    </source>
</evidence>
<dbReference type="InterPro" id="IPR050515">
    <property type="entry name" value="Beta-lactam/transpept"/>
</dbReference>
<keyword evidence="3" id="KW-0328">Glycosyltransferase</keyword>
<dbReference type="GO" id="GO:0071972">
    <property type="term" value="F:peptidoglycan L,D-transpeptidase activity"/>
    <property type="evidence" value="ECO:0007669"/>
    <property type="project" value="TreeGrafter"/>
</dbReference>
<gene>
    <name evidence="3" type="primary">pbpA_2</name>
    <name evidence="3" type="ORF">NCTC8256_04404</name>
</gene>
<accession>A0A379VU23</accession>
<dbReference type="EMBL" id="UGXR01000001">
    <property type="protein sequence ID" value="SUH10396.1"/>
    <property type="molecule type" value="Genomic_DNA"/>
</dbReference>
<proteinExistence type="predicted"/>
<dbReference type="GO" id="GO:0016757">
    <property type="term" value="F:glycosyltransferase activity"/>
    <property type="evidence" value="ECO:0007669"/>
    <property type="project" value="UniProtKB-KW"/>
</dbReference>
<organism evidence="3 4">
    <name type="scientific">Salmonella enterica I</name>
    <dbReference type="NCBI Taxonomy" id="59201"/>
    <lineage>
        <taxon>Bacteria</taxon>
        <taxon>Pseudomonadati</taxon>
        <taxon>Pseudomonadota</taxon>
        <taxon>Gammaproteobacteria</taxon>
        <taxon>Enterobacterales</taxon>
        <taxon>Enterobacteriaceae</taxon>
        <taxon>Salmonella</taxon>
    </lineage>
</organism>
<dbReference type="AlphaFoldDB" id="A0A379VU23"/>
<dbReference type="PANTHER" id="PTHR30627">
    <property type="entry name" value="PEPTIDOGLYCAN D,D-TRANSPEPTIDASE"/>
    <property type="match status" value="1"/>
</dbReference>
<dbReference type="InterPro" id="IPR001460">
    <property type="entry name" value="PCN-bd_Tpept"/>
</dbReference>
<evidence type="ECO:0000313" key="3">
    <source>
        <dbReference type="EMBL" id="SUH10396.1"/>
    </source>
</evidence>
<dbReference type="InterPro" id="IPR012338">
    <property type="entry name" value="Beta-lactam/transpept-like"/>
</dbReference>
<feature type="domain" description="Penicillin-binding protein transpeptidase" evidence="2">
    <location>
        <begin position="2"/>
        <end position="119"/>
    </location>
</feature>
<protein>
    <submittedName>
        <fullName evidence="3">Penicillin-binding protein 2</fullName>
        <ecNumber evidence="3">2.4.1.129</ecNumber>
    </submittedName>
</protein>
<sequence>MNRATQGVYPPASTVKPYVAVSALSAGVITRNTSLFDPGWWQLPGSEKRYRDWKKWGHGHLNITKSLEESADTFFYQVAYDMGIDRLSEWMGKFGYGHYTGIDLAEERSGNMPTREWKQKRFKKTVVSGRYDSGGHRPGLLDGNADSDE</sequence>
<evidence type="ECO:0000259" key="2">
    <source>
        <dbReference type="Pfam" id="PF00905"/>
    </source>
</evidence>
<evidence type="ECO:0000313" key="4">
    <source>
        <dbReference type="Proteomes" id="UP000254346"/>
    </source>
</evidence>
<dbReference type="GO" id="GO:0008658">
    <property type="term" value="F:penicillin binding"/>
    <property type="evidence" value="ECO:0007669"/>
    <property type="project" value="InterPro"/>
</dbReference>
<dbReference type="GO" id="GO:0071555">
    <property type="term" value="P:cell wall organization"/>
    <property type="evidence" value="ECO:0007669"/>
    <property type="project" value="TreeGrafter"/>
</dbReference>
<name>A0A379VU23_SALET</name>
<reference evidence="3 4" key="1">
    <citation type="submission" date="2018-06" db="EMBL/GenBank/DDBJ databases">
        <authorList>
            <consortium name="Pathogen Informatics"/>
            <person name="Doyle S."/>
        </authorList>
    </citation>
    <scope>NUCLEOTIDE SEQUENCE [LARGE SCALE GENOMIC DNA]</scope>
    <source>
        <strain evidence="3 4">NCTC8256</strain>
    </source>
</reference>